<evidence type="ECO:0000313" key="2">
    <source>
        <dbReference type="EMBL" id="PPQ74166.1"/>
    </source>
</evidence>
<feature type="transmembrane region" description="Helical" evidence="1">
    <location>
        <begin position="102"/>
        <end position="123"/>
    </location>
</feature>
<feature type="transmembrane region" description="Helical" evidence="1">
    <location>
        <begin position="371"/>
        <end position="394"/>
    </location>
</feature>
<feature type="transmembrane region" description="Helical" evidence="1">
    <location>
        <begin position="168"/>
        <end position="188"/>
    </location>
</feature>
<comment type="caution">
    <text evidence="2">The sequence shown here is derived from an EMBL/GenBank/DDBJ whole genome shotgun (WGS) entry which is preliminary data.</text>
</comment>
<dbReference type="Proteomes" id="UP000284706">
    <property type="component" value="Unassembled WGS sequence"/>
</dbReference>
<feature type="transmembrane region" description="Helical" evidence="1">
    <location>
        <begin position="12"/>
        <end position="31"/>
    </location>
</feature>
<accession>A0A409W6M7</accession>
<gene>
    <name evidence="2" type="ORF">CVT26_006770</name>
</gene>
<sequence length="399" mass="44749">MVEEIWWKSSLILPLVIAVSSAAILVVQSIARNRYKPKNDASKPLAKPFEDGETRRNDLQSNFRRYSDSQGGLTILTFKIARLLGCLTLLALSTLGGSQDSWLRAAIATTYGYTSLLATASLFPTQWSPTLTRHCIVVLLTSFGVYAYRDIWPLATYTDAPLDASEGYLLWVKLGILTLTAVGIPLFIPRQYTPLDPTTTETEPNPEQTASLFSFMVYSFLDPIIFEASRVPHLPYERLPPLADYDRAGYLTDLFGCLPWRAEATFVLRLDEGVLYVLKPDFPGFFTLLMRTVSPWLSLGIHGDGAHNHPPHNPLLRLSRSPKPDPRVRPPFPFPFAPSFHVQTSKKPNLIPETPHRSLESEGAQDHIRPWLWLAALFLGPMLMSLSFQAYVYLGTMAL</sequence>
<evidence type="ECO:0000313" key="3">
    <source>
        <dbReference type="Proteomes" id="UP000284706"/>
    </source>
</evidence>
<name>A0A409W6M7_9AGAR</name>
<organism evidence="2 3">
    <name type="scientific">Gymnopilus dilepis</name>
    <dbReference type="NCBI Taxonomy" id="231916"/>
    <lineage>
        <taxon>Eukaryota</taxon>
        <taxon>Fungi</taxon>
        <taxon>Dikarya</taxon>
        <taxon>Basidiomycota</taxon>
        <taxon>Agaricomycotina</taxon>
        <taxon>Agaricomycetes</taxon>
        <taxon>Agaricomycetidae</taxon>
        <taxon>Agaricales</taxon>
        <taxon>Agaricineae</taxon>
        <taxon>Hymenogastraceae</taxon>
        <taxon>Gymnopilus</taxon>
    </lineage>
</organism>
<dbReference type="EMBL" id="NHYE01005359">
    <property type="protein sequence ID" value="PPQ74166.1"/>
    <property type="molecule type" value="Genomic_DNA"/>
</dbReference>
<dbReference type="AlphaFoldDB" id="A0A409W6M7"/>
<feature type="non-terminal residue" evidence="2">
    <location>
        <position position="399"/>
    </location>
</feature>
<dbReference type="STRING" id="231916.A0A409W6M7"/>
<keyword evidence="1" id="KW-0472">Membrane</keyword>
<feature type="transmembrane region" description="Helical" evidence="1">
    <location>
        <begin position="73"/>
        <end position="96"/>
    </location>
</feature>
<dbReference type="InParanoid" id="A0A409W6M7"/>
<keyword evidence="1" id="KW-1133">Transmembrane helix</keyword>
<evidence type="ECO:0000256" key="1">
    <source>
        <dbReference type="SAM" id="Phobius"/>
    </source>
</evidence>
<feature type="transmembrane region" description="Helical" evidence="1">
    <location>
        <begin position="130"/>
        <end position="148"/>
    </location>
</feature>
<protein>
    <submittedName>
        <fullName evidence="2">Uncharacterized protein</fullName>
    </submittedName>
</protein>
<reference evidence="2 3" key="1">
    <citation type="journal article" date="2018" name="Evol. Lett.">
        <title>Horizontal gene cluster transfer increased hallucinogenic mushroom diversity.</title>
        <authorList>
            <person name="Reynolds H.T."/>
            <person name="Vijayakumar V."/>
            <person name="Gluck-Thaler E."/>
            <person name="Korotkin H.B."/>
            <person name="Matheny P.B."/>
            <person name="Slot J.C."/>
        </authorList>
    </citation>
    <scope>NUCLEOTIDE SEQUENCE [LARGE SCALE GENOMIC DNA]</scope>
    <source>
        <strain evidence="2 3">SRW20</strain>
    </source>
</reference>
<proteinExistence type="predicted"/>
<keyword evidence="3" id="KW-1185">Reference proteome</keyword>
<dbReference type="OrthoDB" id="6500128at2759"/>
<keyword evidence="1" id="KW-0812">Transmembrane</keyword>